<evidence type="ECO:0000313" key="1">
    <source>
        <dbReference type="EMBL" id="GEP07368.1"/>
    </source>
</evidence>
<dbReference type="AlphaFoldDB" id="A0A512JBN3"/>
<gene>
    <name evidence="2" type="ORF">GCM10007888_28590</name>
    <name evidence="1" type="ORF">MOX02_54060</name>
</gene>
<evidence type="ECO:0008006" key="5">
    <source>
        <dbReference type="Google" id="ProtNLM"/>
    </source>
</evidence>
<organism evidence="1 3">
    <name type="scientific">Methylobacterium oxalidis</name>
    <dbReference type="NCBI Taxonomy" id="944322"/>
    <lineage>
        <taxon>Bacteria</taxon>
        <taxon>Pseudomonadati</taxon>
        <taxon>Pseudomonadota</taxon>
        <taxon>Alphaproteobacteria</taxon>
        <taxon>Hyphomicrobiales</taxon>
        <taxon>Methylobacteriaceae</taxon>
        <taxon>Methylobacterium</taxon>
    </lineage>
</organism>
<evidence type="ECO:0000313" key="3">
    <source>
        <dbReference type="Proteomes" id="UP000321960"/>
    </source>
</evidence>
<dbReference type="Proteomes" id="UP000321960">
    <property type="component" value="Unassembled WGS sequence"/>
</dbReference>
<sequence length="359" mass="40409">MNVTSGGGRTYIFDCETLFAFAVGTEMGDGPVFLTFAPWAAQPPSQPWGLNFFVPRSIPVIAVVGKQNHWWHTAAIWQLADVVRKHVASRPLILYGTSLGAYGALHLRNAFDAAYGFAIAPQVSVSPEVASGDGRWLKDRALIELQFDELSNLRMQRATCCVFLDPFDASDRYQYELHSPIDKLDSPGGIALVPIPHFTHGAAIHLARSKLIAPLLVEAARGRFPDVSEVRPQFGEAYKLVPKPFFNYLRRSEKILERDVALFRQHLDASTTFDYEAAYMASEVFLKLEDRHEAMKWSDRSIVRVLEQYGRISSDAACKHLRTLKRARGIEAARAWWEPLDNVHKSAAAEAFYRKYIIV</sequence>
<name>A0A512JBN3_9HYPH</name>
<proteinExistence type="predicted"/>
<dbReference type="OrthoDB" id="7247356at2"/>
<accession>A0A512JBN3</accession>
<comment type="caution">
    <text evidence="1">The sequence shown here is derived from an EMBL/GenBank/DDBJ whole genome shotgun (WGS) entry which is preliminary data.</text>
</comment>
<reference evidence="2" key="4">
    <citation type="submission" date="2023-01" db="EMBL/GenBank/DDBJ databases">
        <title>Draft genome sequence of Methylobacterium oxalidis strain NBRC 107715.</title>
        <authorList>
            <person name="Sun Q."/>
            <person name="Mori K."/>
        </authorList>
    </citation>
    <scope>NUCLEOTIDE SEQUENCE</scope>
    <source>
        <strain evidence="2">NBRC 107715</strain>
    </source>
</reference>
<dbReference type="RefSeq" id="WP_147028831.1">
    <property type="nucleotide sequence ID" value="NZ_BJZU01000150.1"/>
</dbReference>
<protein>
    <recommendedName>
        <fullName evidence="5">Alpha/beta hydrolase</fullName>
    </recommendedName>
</protein>
<reference evidence="2" key="1">
    <citation type="journal article" date="2014" name="Int. J. Syst. Evol. Microbiol.">
        <title>Complete genome of a new Firmicutes species belonging to the dominant human colonic microbiota ('Ruminococcus bicirculans') reveals two chromosomes and a selective capacity to utilize plant glucans.</title>
        <authorList>
            <consortium name="NISC Comparative Sequencing Program"/>
            <person name="Wegmann U."/>
            <person name="Louis P."/>
            <person name="Goesmann A."/>
            <person name="Henrissat B."/>
            <person name="Duncan S.H."/>
            <person name="Flint H.J."/>
        </authorList>
    </citation>
    <scope>NUCLEOTIDE SEQUENCE</scope>
    <source>
        <strain evidence="2">NBRC 107715</strain>
    </source>
</reference>
<evidence type="ECO:0000313" key="4">
    <source>
        <dbReference type="Proteomes" id="UP001156856"/>
    </source>
</evidence>
<dbReference type="EMBL" id="BSPK01000039">
    <property type="protein sequence ID" value="GLS64478.1"/>
    <property type="molecule type" value="Genomic_DNA"/>
</dbReference>
<evidence type="ECO:0000313" key="2">
    <source>
        <dbReference type="EMBL" id="GLS64478.1"/>
    </source>
</evidence>
<dbReference type="Proteomes" id="UP001156856">
    <property type="component" value="Unassembled WGS sequence"/>
</dbReference>
<dbReference type="EMBL" id="BJZU01000150">
    <property type="protein sequence ID" value="GEP07368.1"/>
    <property type="molecule type" value="Genomic_DNA"/>
</dbReference>
<reference evidence="4" key="2">
    <citation type="journal article" date="2019" name="Int. J. Syst. Evol. Microbiol.">
        <title>The Global Catalogue of Microorganisms (GCM) 10K type strain sequencing project: providing services to taxonomists for standard genome sequencing and annotation.</title>
        <authorList>
            <consortium name="The Broad Institute Genomics Platform"/>
            <consortium name="The Broad Institute Genome Sequencing Center for Infectious Disease"/>
            <person name="Wu L."/>
            <person name="Ma J."/>
        </authorList>
    </citation>
    <scope>NUCLEOTIDE SEQUENCE [LARGE SCALE GENOMIC DNA]</scope>
    <source>
        <strain evidence="4">NBRC 107715</strain>
    </source>
</reference>
<reference evidence="1 3" key="3">
    <citation type="submission" date="2019-07" db="EMBL/GenBank/DDBJ databases">
        <title>Whole genome shotgun sequence of Methylobacterium oxalidis NBRC 107715.</title>
        <authorList>
            <person name="Hosoyama A."/>
            <person name="Uohara A."/>
            <person name="Ohji S."/>
            <person name="Ichikawa N."/>
        </authorList>
    </citation>
    <scope>NUCLEOTIDE SEQUENCE [LARGE SCALE GENOMIC DNA]</scope>
    <source>
        <strain evidence="1 3">NBRC 107715</strain>
    </source>
</reference>
<keyword evidence="4" id="KW-1185">Reference proteome</keyword>